<feature type="chain" id="PRO_5022659000" evidence="1">
    <location>
        <begin position="20"/>
        <end position="229"/>
    </location>
</feature>
<dbReference type="Pfam" id="PF13568">
    <property type="entry name" value="OMP_b-brl_2"/>
    <property type="match status" value="1"/>
</dbReference>
<dbReference type="Proteomes" id="UP000321362">
    <property type="component" value="Chromosome"/>
</dbReference>
<evidence type="ECO:0000313" key="4">
    <source>
        <dbReference type="Proteomes" id="UP000321362"/>
    </source>
</evidence>
<keyword evidence="1" id="KW-0732">Signal</keyword>
<sequence>MKKTLLVLFLFCPSLAAFAQLPSIGIKGGANFATMSSSGTPANMVAGSDIYARSKALTSFNVGVFVDVKLGHFSLQPAVNFTGKGGKFDGPTGQLPNGSVSQVSTKYNLYYVQVPVNIVYHVPFVVGEFYIGAGPFVGMGVYGRKNLSADNNNNGVHTAISSSDKITFGDNGDIRSDEYGAGAIAGIKLKGGLLFNLNYDLGLSNVAPDQAGNKFKNHVFGASIGFVFL</sequence>
<evidence type="ECO:0000313" key="3">
    <source>
        <dbReference type="EMBL" id="QEC74995.1"/>
    </source>
</evidence>
<keyword evidence="4" id="KW-1185">Reference proteome</keyword>
<gene>
    <name evidence="3" type="ORF">FSB76_03160</name>
</gene>
<feature type="domain" description="Outer membrane protein beta-barrel" evidence="2">
    <location>
        <begin position="18"/>
        <end position="206"/>
    </location>
</feature>
<dbReference type="AlphaFoldDB" id="A0A5B8VWJ9"/>
<dbReference type="EMBL" id="CP042437">
    <property type="protein sequence ID" value="QEC74995.1"/>
    <property type="molecule type" value="Genomic_DNA"/>
</dbReference>
<dbReference type="InterPro" id="IPR025665">
    <property type="entry name" value="Beta-barrel_OMP_2"/>
</dbReference>
<dbReference type="OrthoDB" id="1150878at2"/>
<dbReference type="RefSeq" id="WP_147052150.1">
    <property type="nucleotide sequence ID" value="NZ_CP042437.1"/>
</dbReference>
<accession>A0A5B8VWJ9</accession>
<protein>
    <submittedName>
        <fullName evidence="3">PorT family protein</fullName>
    </submittedName>
</protein>
<dbReference type="KEGG" id="mgk:FSB76_03160"/>
<feature type="signal peptide" evidence="1">
    <location>
        <begin position="1"/>
        <end position="19"/>
    </location>
</feature>
<evidence type="ECO:0000256" key="1">
    <source>
        <dbReference type="SAM" id="SignalP"/>
    </source>
</evidence>
<organism evidence="3 4">
    <name type="scientific">Mucilaginibacter ginsenosidivorax</name>
    <dbReference type="NCBI Taxonomy" id="862126"/>
    <lineage>
        <taxon>Bacteria</taxon>
        <taxon>Pseudomonadati</taxon>
        <taxon>Bacteroidota</taxon>
        <taxon>Sphingobacteriia</taxon>
        <taxon>Sphingobacteriales</taxon>
        <taxon>Sphingobacteriaceae</taxon>
        <taxon>Mucilaginibacter</taxon>
    </lineage>
</organism>
<reference evidence="3 4" key="1">
    <citation type="journal article" date="2013" name="J. Microbiol.">
        <title>Mucilaginibacter ginsenosidivorax sp. nov., with ginsenoside converting activity isolated from sediment.</title>
        <authorList>
            <person name="Kim J.K."/>
            <person name="Choi T.E."/>
            <person name="Liu Q.M."/>
            <person name="Park H.Y."/>
            <person name="Yi T.H."/>
            <person name="Yoon M.H."/>
            <person name="Kim S.C."/>
            <person name="Im W.T."/>
        </authorList>
    </citation>
    <scope>NUCLEOTIDE SEQUENCE [LARGE SCALE GENOMIC DNA]</scope>
    <source>
        <strain evidence="3 4">KHI28</strain>
    </source>
</reference>
<name>A0A5B8VWJ9_9SPHI</name>
<evidence type="ECO:0000259" key="2">
    <source>
        <dbReference type="Pfam" id="PF13568"/>
    </source>
</evidence>
<proteinExistence type="predicted"/>